<keyword evidence="3 6" id="KW-0812">Transmembrane</keyword>
<dbReference type="Proteomes" id="UP000276770">
    <property type="component" value="Unassembled WGS sequence"/>
</dbReference>
<proteinExistence type="predicted"/>
<dbReference type="PANTHER" id="PTHR36115">
    <property type="entry name" value="PROLINE-RICH ANTIGEN HOMOLOG-RELATED"/>
    <property type="match status" value="1"/>
</dbReference>
<evidence type="ECO:0000313" key="9">
    <source>
        <dbReference type="Proteomes" id="UP000276770"/>
    </source>
</evidence>
<evidence type="ECO:0000256" key="1">
    <source>
        <dbReference type="ARBA" id="ARBA00004651"/>
    </source>
</evidence>
<dbReference type="EMBL" id="RCVZ01000002">
    <property type="protein sequence ID" value="RLQ97078.1"/>
    <property type="molecule type" value="Genomic_DNA"/>
</dbReference>
<gene>
    <name evidence="8" type="ORF">D9X91_02650</name>
</gene>
<evidence type="ECO:0000256" key="5">
    <source>
        <dbReference type="ARBA" id="ARBA00023136"/>
    </source>
</evidence>
<keyword evidence="2" id="KW-1003">Cell membrane</keyword>
<sequence>MEAAENQEFSYEKKPAYAGFWVRFGAYVIDSLILGIPLGIINVLIVIMFFVPTGFFDAVNETGYGEPQLTNGQVVGMLATYAFLMILNLLCSIFYFAGFHASKYQATPGKLLLGLKVTDVAGNRISFWRALGRLLAMSFLSSILMIGYIIAAFTEKKQALHDLIAGTYVVRKL</sequence>
<comment type="caution">
    <text evidence="8">The sequence shown here is derived from an EMBL/GenBank/DDBJ whole genome shotgun (WGS) entry which is preliminary data.</text>
</comment>
<dbReference type="GO" id="GO:0005886">
    <property type="term" value="C:plasma membrane"/>
    <property type="evidence" value="ECO:0007669"/>
    <property type="project" value="UniProtKB-SubCell"/>
</dbReference>
<dbReference type="RefSeq" id="WP_121679027.1">
    <property type="nucleotide sequence ID" value="NZ_RCVZ01000002.1"/>
</dbReference>
<dbReference type="AlphaFoldDB" id="A0A3L7K1Z2"/>
<feature type="transmembrane region" description="Helical" evidence="6">
    <location>
        <begin position="134"/>
        <end position="153"/>
    </location>
</feature>
<dbReference type="Pfam" id="PF06271">
    <property type="entry name" value="RDD"/>
    <property type="match status" value="1"/>
</dbReference>
<evidence type="ECO:0000256" key="2">
    <source>
        <dbReference type="ARBA" id="ARBA00022475"/>
    </source>
</evidence>
<feature type="transmembrane region" description="Helical" evidence="6">
    <location>
        <begin position="75"/>
        <end position="97"/>
    </location>
</feature>
<reference evidence="8 9" key="1">
    <citation type="submission" date="2018-10" db="EMBL/GenBank/DDBJ databases">
        <title>Falsibacillus sp. genome draft.</title>
        <authorList>
            <person name="Shi S."/>
        </authorList>
    </citation>
    <scope>NUCLEOTIDE SEQUENCE [LARGE SCALE GENOMIC DNA]</scope>
    <source>
        <strain evidence="8 9">GY 10110</strain>
    </source>
</reference>
<evidence type="ECO:0000256" key="4">
    <source>
        <dbReference type="ARBA" id="ARBA00022989"/>
    </source>
</evidence>
<keyword evidence="5 6" id="KW-0472">Membrane</keyword>
<comment type="subcellular location">
    <subcellularLocation>
        <location evidence="1">Cell membrane</location>
        <topology evidence="1">Multi-pass membrane protein</topology>
    </subcellularLocation>
</comment>
<dbReference type="PANTHER" id="PTHR36115:SF9">
    <property type="entry name" value="LMO1584 PROTEIN"/>
    <property type="match status" value="1"/>
</dbReference>
<feature type="domain" description="RDD" evidence="7">
    <location>
        <begin position="17"/>
        <end position="166"/>
    </location>
</feature>
<protein>
    <submittedName>
        <fullName evidence="8">RDD family protein</fullName>
    </submittedName>
</protein>
<keyword evidence="4 6" id="KW-1133">Transmembrane helix</keyword>
<dbReference type="InterPro" id="IPR051791">
    <property type="entry name" value="Pra-immunoreactive"/>
</dbReference>
<evidence type="ECO:0000259" key="7">
    <source>
        <dbReference type="Pfam" id="PF06271"/>
    </source>
</evidence>
<feature type="transmembrane region" description="Helical" evidence="6">
    <location>
        <begin position="32"/>
        <end position="55"/>
    </location>
</feature>
<dbReference type="OrthoDB" id="9793824at2"/>
<organism evidence="8 9">
    <name type="scientific">Falsibacillus albus</name>
    <dbReference type="NCBI Taxonomy" id="2478915"/>
    <lineage>
        <taxon>Bacteria</taxon>
        <taxon>Bacillati</taxon>
        <taxon>Bacillota</taxon>
        <taxon>Bacilli</taxon>
        <taxon>Bacillales</taxon>
        <taxon>Bacillaceae</taxon>
        <taxon>Falsibacillus</taxon>
    </lineage>
</organism>
<dbReference type="InterPro" id="IPR010432">
    <property type="entry name" value="RDD"/>
</dbReference>
<keyword evidence="9" id="KW-1185">Reference proteome</keyword>
<evidence type="ECO:0000256" key="6">
    <source>
        <dbReference type="SAM" id="Phobius"/>
    </source>
</evidence>
<name>A0A3L7K1Z2_9BACI</name>
<evidence type="ECO:0000256" key="3">
    <source>
        <dbReference type="ARBA" id="ARBA00022692"/>
    </source>
</evidence>
<accession>A0A3L7K1Z2</accession>
<evidence type="ECO:0000313" key="8">
    <source>
        <dbReference type="EMBL" id="RLQ97078.1"/>
    </source>
</evidence>